<protein>
    <submittedName>
        <fullName evidence="13">Sec20-domain-containing protein</fullName>
    </submittedName>
</protein>
<dbReference type="GO" id="GO:0031201">
    <property type="term" value="C:SNARE complex"/>
    <property type="evidence" value="ECO:0007669"/>
    <property type="project" value="TreeGrafter"/>
</dbReference>
<keyword evidence="5" id="KW-0931">ER-Golgi transport</keyword>
<keyword evidence="2" id="KW-0813">Transport</keyword>
<evidence type="ECO:0000256" key="3">
    <source>
        <dbReference type="ARBA" id="ARBA00022692"/>
    </source>
</evidence>
<comment type="subcellular location">
    <subcellularLocation>
        <location evidence="1">Endoplasmic reticulum membrane</location>
        <topology evidence="1">Single-pass type IV membrane protein</topology>
    </subcellularLocation>
</comment>
<evidence type="ECO:0000256" key="5">
    <source>
        <dbReference type="ARBA" id="ARBA00022892"/>
    </source>
</evidence>
<feature type="compositionally biased region" description="Low complexity" evidence="11">
    <location>
        <begin position="150"/>
        <end position="170"/>
    </location>
</feature>
<evidence type="ECO:0000256" key="6">
    <source>
        <dbReference type="ARBA" id="ARBA00022989"/>
    </source>
</evidence>
<evidence type="ECO:0000256" key="4">
    <source>
        <dbReference type="ARBA" id="ARBA00022824"/>
    </source>
</evidence>
<comment type="caution">
    <text evidence="13">The sequence shown here is derived from an EMBL/GenBank/DDBJ whole genome shotgun (WGS) entry which is preliminary data.</text>
</comment>
<gene>
    <name evidence="13" type="ORF">QBC36DRAFT_226932</name>
</gene>
<feature type="compositionally biased region" description="Basic and acidic residues" evidence="11">
    <location>
        <begin position="368"/>
        <end position="408"/>
    </location>
</feature>
<dbReference type="InterPro" id="IPR056173">
    <property type="entry name" value="Sec20_C"/>
</dbReference>
<keyword evidence="7 10" id="KW-0175">Coiled coil</keyword>
<sequence length="454" mass="50306">MATIDTLSERLYALQETTAQLQELIHRLANLKFAPGSVPLTSEGEGSENVATELSAEISSILREEEEELELLQEEIIDLRGGRPGSEGEHKKQRLKEGAQRLENELKTARTTFRKAQLSAHHSLLAAQKLERQLLVASYTASASLANSTHSLSSSFSSSSSSDPAQKTTSQQQQSNEDPRGQLFTPKDLLRHHRKAKPNNPNDENSAVVSASSDLTLSLRRTHAMIAAEVQKSAFASQTLAESSAALAELQKNYEGIDSLLSKSKNLVSTLLTTQKSDTWYLQTSLRLLLVTLAWLVFRRWLYGPLWWVVWLPLKMTYRTGKGVVHLASGEKQAAEMDVVLPGGTTTRVVIGEESVPTIQVAGPGVGKKQEKGWEGEEESYVEKVGRMMEDTLDRGEKNGENKTREDVGDVEEGEGQGEGQGEGRNPMKRMWEEDIEGQQQEQQVEQELVKNEL</sequence>
<feature type="coiled-coil region" evidence="10">
    <location>
        <begin position="14"/>
        <end position="119"/>
    </location>
</feature>
<dbReference type="EMBL" id="MU866085">
    <property type="protein sequence ID" value="KAK4181579.1"/>
    <property type="molecule type" value="Genomic_DNA"/>
</dbReference>
<keyword evidence="6" id="KW-1133">Transmembrane helix</keyword>
<name>A0AAN6WGE3_9PEZI</name>
<reference evidence="13" key="1">
    <citation type="journal article" date="2023" name="Mol. Phylogenet. Evol.">
        <title>Genome-scale phylogeny and comparative genomics of the fungal order Sordariales.</title>
        <authorList>
            <person name="Hensen N."/>
            <person name="Bonometti L."/>
            <person name="Westerberg I."/>
            <person name="Brannstrom I.O."/>
            <person name="Guillou S."/>
            <person name="Cros-Aarteil S."/>
            <person name="Calhoun S."/>
            <person name="Haridas S."/>
            <person name="Kuo A."/>
            <person name="Mondo S."/>
            <person name="Pangilinan J."/>
            <person name="Riley R."/>
            <person name="LaButti K."/>
            <person name="Andreopoulos B."/>
            <person name="Lipzen A."/>
            <person name="Chen C."/>
            <person name="Yan M."/>
            <person name="Daum C."/>
            <person name="Ng V."/>
            <person name="Clum A."/>
            <person name="Steindorff A."/>
            <person name="Ohm R.A."/>
            <person name="Martin F."/>
            <person name="Silar P."/>
            <person name="Natvig D.O."/>
            <person name="Lalanne C."/>
            <person name="Gautier V."/>
            <person name="Ament-Velasquez S.L."/>
            <person name="Kruys A."/>
            <person name="Hutchinson M.I."/>
            <person name="Powell A.J."/>
            <person name="Barry K."/>
            <person name="Miller A.N."/>
            <person name="Grigoriev I.V."/>
            <person name="Debuchy R."/>
            <person name="Gladieux P."/>
            <person name="Hiltunen Thoren M."/>
            <person name="Johannesson H."/>
        </authorList>
    </citation>
    <scope>NUCLEOTIDE SEQUENCE</scope>
    <source>
        <strain evidence="13">CBS 892.96</strain>
    </source>
</reference>
<evidence type="ECO:0000313" key="13">
    <source>
        <dbReference type="EMBL" id="KAK4181579.1"/>
    </source>
</evidence>
<feature type="region of interest" description="Disordered" evidence="11">
    <location>
        <begin position="361"/>
        <end position="454"/>
    </location>
</feature>
<evidence type="ECO:0000256" key="1">
    <source>
        <dbReference type="ARBA" id="ARBA00004163"/>
    </source>
</evidence>
<evidence type="ECO:0000256" key="2">
    <source>
        <dbReference type="ARBA" id="ARBA00022448"/>
    </source>
</evidence>
<dbReference type="AlphaFoldDB" id="A0AAN6WGE3"/>
<evidence type="ECO:0000259" key="12">
    <source>
        <dbReference type="Pfam" id="PF03908"/>
    </source>
</evidence>
<dbReference type="GO" id="GO:0005484">
    <property type="term" value="F:SNAP receptor activity"/>
    <property type="evidence" value="ECO:0007669"/>
    <property type="project" value="InterPro"/>
</dbReference>
<dbReference type="PANTHER" id="PTHR12825:SF0">
    <property type="entry name" value="VESICLE TRANSPORT PROTEIN SEC20"/>
    <property type="match status" value="1"/>
</dbReference>
<evidence type="ECO:0000256" key="7">
    <source>
        <dbReference type="ARBA" id="ARBA00023054"/>
    </source>
</evidence>
<evidence type="ECO:0000256" key="10">
    <source>
        <dbReference type="SAM" id="Coils"/>
    </source>
</evidence>
<dbReference type="GO" id="GO:0006890">
    <property type="term" value="P:retrograde vesicle-mediated transport, Golgi to endoplasmic reticulum"/>
    <property type="evidence" value="ECO:0007669"/>
    <property type="project" value="InterPro"/>
</dbReference>
<dbReference type="Pfam" id="PF03908">
    <property type="entry name" value="Sec20"/>
    <property type="match status" value="1"/>
</dbReference>
<reference evidence="13" key="2">
    <citation type="submission" date="2023-05" db="EMBL/GenBank/DDBJ databases">
        <authorList>
            <consortium name="Lawrence Berkeley National Laboratory"/>
            <person name="Steindorff A."/>
            <person name="Hensen N."/>
            <person name="Bonometti L."/>
            <person name="Westerberg I."/>
            <person name="Brannstrom I.O."/>
            <person name="Guillou S."/>
            <person name="Cros-Aarteil S."/>
            <person name="Calhoun S."/>
            <person name="Haridas S."/>
            <person name="Kuo A."/>
            <person name="Mondo S."/>
            <person name="Pangilinan J."/>
            <person name="Riley R."/>
            <person name="Labutti K."/>
            <person name="Andreopoulos B."/>
            <person name="Lipzen A."/>
            <person name="Chen C."/>
            <person name="Yanf M."/>
            <person name="Daum C."/>
            <person name="Ng V."/>
            <person name="Clum A."/>
            <person name="Ohm R."/>
            <person name="Martin F."/>
            <person name="Silar P."/>
            <person name="Natvig D."/>
            <person name="Lalanne C."/>
            <person name="Gautier V."/>
            <person name="Ament-Velasquez S.L."/>
            <person name="Kruys A."/>
            <person name="Hutchinson M.I."/>
            <person name="Powell A.J."/>
            <person name="Barry K."/>
            <person name="Miller A.N."/>
            <person name="Grigoriev I.V."/>
            <person name="Debuchy R."/>
            <person name="Gladieux P."/>
            <person name="Thoren M.H."/>
            <person name="Johannesson H."/>
        </authorList>
    </citation>
    <scope>NUCLEOTIDE SEQUENCE</scope>
    <source>
        <strain evidence="13">CBS 892.96</strain>
    </source>
</reference>
<keyword evidence="8" id="KW-0472">Membrane</keyword>
<feature type="domain" description="Sec20 C-terminal" evidence="12">
    <location>
        <begin position="211"/>
        <end position="300"/>
    </location>
</feature>
<dbReference type="InterPro" id="IPR005606">
    <property type="entry name" value="Sec20"/>
</dbReference>
<accession>A0AAN6WGE3</accession>
<evidence type="ECO:0000313" key="14">
    <source>
        <dbReference type="Proteomes" id="UP001302321"/>
    </source>
</evidence>
<feature type="region of interest" description="Disordered" evidence="11">
    <location>
        <begin position="150"/>
        <end position="184"/>
    </location>
</feature>
<proteinExistence type="inferred from homology"/>
<dbReference type="PANTHER" id="PTHR12825">
    <property type="entry name" value="BNIP1-RELATED"/>
    <property type="match status" value="1"/>
</dbReference>
<keyword evidence="4" id="KW-0256">Endoplasmic reticulum</keyword>
<evidence type="ECO:0000256" key="9">
    <source>
        <dbReference type="ARBA" id="ARBA00037934"/>
    </source>
</evidence>
<keyword evidence="3" id="KW-0812">Transmembrane</keyword>
<dbReference type="GO" id="GO:0005789">
    <property type="term" value="C:endoplasmic reticulum membrane"/>
    <property type="evidence" value="ECO:0007669"/>
    <property type="project" value="UniProtKB-SubCell"/>
</dbReference>
<feature type="compositionally biased region" description="Low complexity" evidence="11">
    <location>
        <begin position="438"/>
        <end position="447"/>
    </location>
</feature>
<evidence type="ECO:0000256" key="11">
    <source>
        <dbReference type="SAM" id="MobiDB-lite"/>
    </source>
</evidence>
<organism evidence="13 14">
    <name type="scientific">Triangularia setosa</name>
    <dbReference type="NCBI Taxonomy" id="2587417"/>
    <lineage>
        <taxon>Eukaryota</taxon>
        <taxon>Fungi</taxon>
        <taxon>Dikarya</taxon>
        <taxon>Ascomycota</taxon>
        <taxon>Pezizomycotina</taxon>
        <taxon>Sordariomycetes</taxon>
        <taxon>Sordariomycetidae</taxon>
        <taxon>Sordariales</taxon>
        <taxon>Podosporaceae</taxon>
        <taxon>Triangularia</taxon>
    </lineage>
</organism>
<comment type="similarity">
    <text evidence="9">Belongs to the SEC20 family.</text>
</comment>
<dbReference type="Proteomes" id="UP001302321">
    <property type="component" value="Unassembled WGS sequence"/>
</dbReference>
<evidence type="ECO:0000256" key="8">
    <source>
        <dbReference type="ARBA" id="ARBA00023136"/>
    </source>
</evidence>
<keyword evidence="14" id="KW-1185">Reference proteome</keyword>